<dbReference type="SUPFAM" id="SSF56935">
    <property type="entry name" value="Porins"/>
    <property type="match status" value="1"/>
</dbReference>
<keyword evidence="4" id="KW-1185">Reference proteome</keyword>
<dbReference type="Pfam" id="PF13715">
    <property type="entry name" value="CarbopepD_reg_2"/>
    <property type="match status" value="1"/>
</dbReference>
<comment type="caution">
    <text evidence="3">The sequence shown here is derived from an EMBL/GenBank/DDBJ whole genome shotgun (WGS) entry which is preliminary data.</text>
</comment>
<dbReference type="Proteomes" id="UP001155483">
    <property type="component" value="Unassembled WGS sequence"/>
</dbReference>
<feature type="domain" description="TonB-dependent receptor plug" evidence="2">
    <location>
        <begin position="121"/>
        <end position="229"/>
    </location>
</feature>
<evidence type="ECO:0000256" key="1">
    <source>
        <dbReference type="SAM" id="SignalP"/>
    </source>
</evidence>
<dbReference type="Gene3D" id="2.60.40.1120">
    <property type="entry name" value="Carboxypeptidase-like, regulatory domain"/>
    <property type="match status" value="1"/>
</dbReference>
<reference evidence="3" key="1">
    <citation type="submission" date="2022-09" db="EMBL/GenBank/DDBJ databases">
        <authorList>
            <person name="Yuan C."/>
            <person name="Ke Z."/>
        </authorList>
    </citation>
    <scope>NUCLEOTIDE SEQUENCE</scope>
    <source>
        <strain evidence="3">LB-8</strain>
    </source>
</reference>
<protein>
    <submittedName>
        <fullName evidence="3">TonB-dependent receptor</fullName>
    </submittedName>
</protein>
<dbReference type="InterPro" id="IPR008969">
    <property type="entry name" value="CarboxyPept-like_regulatory"/>
</dbReference>
<evidence type="ECO:0000259" key="2">
    <source>
        <dbReference type="Pfam" id="PF07715"/>
    </source>
</evidence>
<organism evidence="3 4">
    <name type="scientific">Paraflavisolibacter caeni</name>
    <dbReference type="NCBI Taxonomy" id="2982496"/>
    <lineage>
        <taxon>Bacteria</taxon>
        <taxon>Pseudomonadati</taxon>
        <taxon>Bacteroidota</taxon>
        <taxon>Chitinophagia</taxon>
        <taxon>Chitinophagales</taxon>
        <taxon>Chitinophagaceae</taxon>
        <taxon>Paraflavisolibacter</taxon>
    </lineage>
</organism>
<evidence type="ECO:0000313" key="4">
    <source>
        <dbReference type="Proteomes" id="UP001155483"/>
    </source>
</evidence>
<gene>
    <name evidence="3" type="ORF">OCK74_25675</name>
</gene>
<keyword evidence="3" id="KW-0675">Receptor</keyword>
<evidence type="ECO:0000313" key="3">
    <source>
        <dbReference type="EMBL" id="MCU7552535.1"/>
    </source>
</evidence>
<dbReference type="NCBIfam" id="TIGR04056">
    <property type="entry name" value="OMP_RagA_SusC"/>
    <property type="match status" value="1"/>
</dbReference>
<keyword evidence="1" id="KW-0732">Signal</keyword>
<dbReference type="PROSITE" id="PS00018">
    <property type="entry name" value="EF_HAND_1"/>
    <property type="match status" value="1"/>
</dbReference>
<dbReference type="InterPro" id="IPR023996">
    <property type="entry name" value="TonB-dep_OMP_SusC/RagA"/>
</dbReference>
<dbReference type="InterPro" id="IPR018247">
    <property type="entry name" value="EF_Hand_1_Ca_BS"/>
</dbReference>
<feature type="signal peptide" evidence="1">
    <location>
        <begin position="1"/>
        <end position="26"/>
    </location>
</feature>
<dbReference type="SUPFAM" id="SSF49464">
    <property type="entry name" value="Carboxypeptidase regulatory domain-like"/>
    <property type="match status" value="1"/>
</dbReference>
<dbReference type="InterPro" id="IPR037066">
    <property type="entry name" value="Plug_dom_sf"/>
</dbReference>
<proteinExistence type="predicted"/>
<dbReference type="FunFam" id="2.170.130.10:FF:000003">
    <property type="entry name" value="SusC/RagA family TonB-linked outer membrane protein"/>
    <property type="match status" value="1"/>
</dbReference>
<dbReference type="NCBIfam" id="TIGR04057">
    <property type="entry name" value="SusC_RagA_signa"/>
    <property type="match status" value="1"/>
</dbReference>
<dbReference type="Pfam" id="PF07715">
    <property type="entry name" value="Plug"/>
    <property type="match status" value="1"/>
</dbReference>
<accession>A0A9X2Y0R3</accession>
<dbReference type="InterPro" id="IPR023997">
    <property type="entry name" value="TonB-dep_OMP_SusC/RagA_CS"/>
</dbReference>
<dbReference type="EMBL" id="JAOTIF010000036">
    <property type="protein sequence ID" value="MCU7552535.1"/>
    <property type="molecule type" value="Genomic_DNA"/>
</dbReference>
<feature type="chain" id="PRO_5040936267" evidence="1">
    <location>
        <begin position="27"/>
        <end position="1067"/>
    </location>
</feature>
<sequence length="1067" mass="118649">MMKQRRLLLWMLGFLCLVFQASNSYAQELINVQGTVKDKKEKTPLAGVTITSLTDKRQATAADANGNFQIKVPLNSKLALTMTGYQATTVVVKSRQLIIEMEAVAGALDDVVVVAYGKQKKTEVVGSVTTIKPADLKIPASNLTQAFAGKIAGLIAFQSSGEPGKDNADFFIHGVTTFGYRKSPLILIDNIESSTDELARLQIDDVSNFSIMKDAAATALYGAKGANGVILVTTKEGKESPVTASVRLENSLSTPTQNVQLADPVTYMELANEASVTRNPLAGYRYQKTKIENTRLGTDPLFFPATDWQQMLIKDYTNNQRANLNLSGGGKVARYYVSGSYNQDNGILKVDKKSNFSSNPTYKTYSLRSNININLTKTTELKTMISGLFTDYIGPVTGGSAIFAKIMQTNPVLFPAYYETTPETKYVKHIMFGNSYDGRYNNPYADVQKGYQQQSASTINTQIQISQNLAFITKGLSARGLVSTQRYSYFDLNRSYVPYYYVASNYDFAKKTYSLNPINMVATPGVIAPVGNPTLNYVPGARNASSNFYSELALNYSRVYKNVHSVSGTLVGIAKSSLSASAGSLQESLPFRNLGVSGRLTYVYDTKLASEFNFGYNGSERFYKTHRYGFFPSIGVGYTISNEQFWDNLKPVISKLKLKATHGLVGNDAIGTAANRFFYLSDVDMNSAARASSFGLLQNGFALNGILVNRYANNDITWEQAQKSNLGAEMTLYKNWNMNVDVYKEKRTNILMQRASIPTTMGLPASALASTMANVGEASSQGVDFDMDYTYYAKRNFWVKGMANFTYATNQFDVYEEPEYSYDLDGKTVVLDNKTHTGKNIAQNWGYIAERLFVDDAEAANSPKQQFPLIVANANTQYGGGDIKYRDLNNDGKIDELDMAPIGYPTTPEIQYGFGMSMGYKGFDFSVFFQGTARRSFWIDPVATSPFIDDQRQLLQVYADNHWSEDNRDIYALWPRLSTDLRNNNLQPSTWFMRSGSFLRIKQAEVGYTLPESLRRKFRLSNARFYLNASNLFTFSNFKLWDIEMGGNGLGYPIQRVVNAGVTFSIR</sequence>
<dbReference type="Gene3D" id="2.170.130.10">
    <property type="entry name" value="TonB-dependent receptor, plug domain"/>
    <property type="match status" value="1"/>
</dbReference>
<dbReference type="InterPro" id="IPR012910">
    <property type="entry name" value="Plug_dom"/>
</dbReference>
<dbReference type="AlphaFoldDB" id="A0A9X2Y0R3"/>
<name>A0A9X2Y0R3_9BACT</name>
<dbReference type="RefSeq" id="WP_279299972.1">
    <property type="nucleotide sequence ID" value="NZ_JAOTIF010000036.1"/>
</dbReference>
<reference evidence="3" key="2">
    <citation type="submission" date="2023-04" db="EMBL/GenBank/DDBJ databases">
        <title>Paracnuella aquatica gen. nov., sp. nov., a member of the family Chitinophagaceae isolated from a hot spring.</title>
        <authorList>
            <person name="Wang C."/>
        </authorList>
    </citation>
    <scope>NUCLEOTIDE SEQUENCE</scope>
    <source>
        <strain evidence="3">LB-8</strain>
    </source>
</reference>